<comment type="caution">
    <text evidence="4">The sequence shown here is derived from an EMBL/GenBank/DDBJ whole genome shotgun (WGS) entry which is preliminary data.</text>
</comment>
<evidence type="ECO:0000313" key="4">
    <source>
        <dbReference type="EMBL" id="CAA0821253.1"/>
    </source>
</evidence>
<dbReference type="InterPro" id="IPR046960">
    <property type="entry name" value="PPR_At4g14850-like_plant"/>
</dbReference>
<feature type="repeat" description="PPR" evidence="2">
    <location>
        <begin position="500"/>
        <end position="534"/>
    </location>
</feature>
<sequence length="562" mass="62892">MAKLLRFRTLPFAQPSKPFLLSSLSSSSHPHSSSTGEETPCHTKKNPSLSAHIRNRSLYFLNCCKTSAHLFQIQAQLITSGLFQDPSFAGRLLKLSSSVIGDLCYTVLIFRSIDFPDSFCVNTVVKSYSFCKNYEKAVVFYVQMLRDGWFRPNCFTFPPLISACSKLGSLSLGQMCHGHALKFGVDGVLQVQNSLVHLYSCCRLMDDVRIVFDEMLTRDSVTWNTIIDGFAKVGEMGLAHQVFDAMPDKNVVSWNILMTGYMNFRNPGNVLKLFRQMTVVGFVGNGTTLVQVIAACGRSNRLKEGKSVHGHLVKQFSRFNLLVSTGLVDMYSKCGRVDAARVIFDKMPTKSTISWNAMILGHCIHGNPDDGLSLYKQMVDTKLVGHKNEVEPDDVTFIGVLCACARLGMLTEGKFYFSQMIDVFRLKPNFAHYWCMANLMARVGLLHDAMNVLMNIPTDGDGVDREYSLWATLLGSCRFLGDATSSEKIATALIERDPQNYLYYNLLVNIYALAGKWEEVARTKNVMRERGISKVPCCNLKDLNEIVCNVKVEGVTDLHTHL</sequence>
<dbReference type="OrthoDB" id="1868351at2759"/>
<dbReference type="AlphaFoldDB" id="A0A9N7N335"/>
<feature type="repeat" description="PPR" evidence="2">
    <location>
        <begin position="351"/>
        <end position="385"/>
    </location>
</feature>
<dbReference type="InterPro" id="IPR046848">
    <property type="entry name" value="E_motif"/>
</dbReference>
<organism evidence="4 5">
    <name type="scientific">Striga hermonthica</name>
    <name type="common">Purple witchweed</name>
    <name type="synonym">Buchnera hermonthica</name>
    <dbReference type="NCBI Taxonomy" id="68872"/>
    <lineage>
        <taxon>Eukaryota</taxon>
        <taxon>Viridiplantae</taxon>
        <taxon>Streptophyta</taxon>
        <taxon>Embryophyta</taxon>
        <taxon>Tracheophyta</taxon>
        <taxon>Spermatophyta</taxon>
        <taxon>Magnoliopsida</taxon>
        <taxon>eudicotyledons</taxon>
        <taxon>Gunneridae</taxon>
        <taxon>Pentapetalae</taxon>
        <taxon>asterids</taxon>
        <taxon>lamiids</taxon>
        <taxon>Lamiales</taxon>
        <taxon>Orobanchaceae</taxon>
        <taxon>Buchnereae</taxon>
        <taxon>Striga</taxon>
    </lineage>
</organism>
<proteinExistence type="predicted"/>
<dbReference type="Pfam" id="PF01535">
    <property type="entry name" value="PPR"/>
    <property type="match status" value="5"/>
</dbReference>
<dbReference type="GO" id="GO:0003723">
    <property type="term" value="F:RNA binding"/>
    <property type="evidence" value="ECO:0007669"/>
    <property type="project" value="InterPro"/>
</dbReference>
<dbReference type="InterPro" id="IPR011990">
    <property type="entry name" value="TPR-like_helical_dom_sf"/>
</dbReference>
<dbReference type="GO" id="GO:0009451">
    <property type="term" value="P:RNA modification"/>
    <property type="evidence" value="ECO:0007669"/>
    <property type="project" value="InterPro"/>
</dbReference>
<dbReference type="Proteomes" id="UP001153555">
    <property type="component" value="Unassembled WGS sequence"/>
</dbReference>
<dbReference type="InterPro" id="IPR002885">
    <property type="entry name" value="PPR_rpt"/>
</dbReference>
<evidence type="ECO:0000256" key="2">
    <source>
        <dbReference type="PROSITE-ProRule" id="PRU00708"/>
    </source>
</evidence>
<dbReference type="Pfam" id="PF13041">
    <property type="entry name" value="PPR_2"/>
    <property type="match status" value="1"/>
</dbReference>
<gene>
    <name evidence="4" type="ORF">SHERM_19255</name>
</gene>
<accession>A0A9N7N335</accession>
<protein>
    <submittedName>
        <fullName evidence="4">Pentatricopeptide repeat-containing protein</fullName>
    </submittedName>
</protein>
<keyword evidence="5" id="KW-1185">Reference proteome</keyword>
<dbReference type="EMBL" id="CACSLK010020742">
    <property type="protein sequence ID" value="CAA0821253.1"/>
    <property type="molecule type" value="Genomic_DNA"/>
</dbReference>
<feature type="compositionally biased region" description="Low complexity" evidence="3">
    <location>
        <begin position="23"/>
        <end position="34"/>
    </location>
</feature>
<evidence type="ECO:0000256" key="1">
    <source>
        <dbReference type="ARBA" id="ARBA00022737"/>
    </source>
</evidence>
<reference evidence="4" key="1">
    <citation type="submission" date="2019-12" db="EMBL/GenBank/DDBJ databases">
        <authorList>
            <person name="Scholes J."/>
        </authorList>
    </citation>
    <scope>NUCLEOTIDE SEQUENCE</scope>
</reference>
<name>A0A9N7N335_STRHE</name>
<evidence type="ECO:0000313" key="5">
    <source>
        <dbReference type="Proteomes" id="UP001153555"/>
    </source>
</evidence>
<dbReference type="PROSITE" id="PS51375">
    <property type="entry name" value="PPR"/>
    <property type="match status" value="3"/>
</dbReference>
<feature type="region of interest" description="Disordered" evidence="3">
    <location>
        <begin position="23"/>
        <end position="48"/>
    </location>
</feature>
<dbReference type="Pfam" id="PF20431">
    <property type="entry name" value="E_motif"/>
    <property type="match status" value="1"/>
</dbReference>
<dbReference type="Gene3D" id="1.25.40.10">
    <property type="entry name" value="Tetratricopeptide repeat domain"/>
    <property type="match status" value="3"/>
</dbReference>
<dbReference type="NCBIfam" id="TIGR00756">
    <property type="entry name" value="PPR"/>
    <property type="match status" value="2"/>
</dbReference>
<dbReference type="PANTHER" id="PTHR47926:SF365">
    <property type="entry name" value="DYW DOMAIN-CONTAINING PROTEIN"/>
    <property type="match status" value="1"/>
</dbReference>
<evidence type="ECO:0000256" key="3">
    <source>
        <dbReference type="SAM" id="MobiDB-lite"/>
    </source>
</evidence>
<keyword evidence="1" id="KW-0677">Repeat</keyword>
<dbReference type="PANTHER" id="PTHR47926">
    <property type="entry name" value="PENTATRICOPEPTIDE REPEAT-CONTAINING PROTEIN"/>
    <property type="match status" value="1"/>
</dbReference>
<feature type="repeat" description="PPR" evidence="2">
    <location>
        <begin position="219"/>
        <end position="253"/>
    </location>
</feature>
<dbReference type="FunFam" id="1.25.40.10:FF:000090">
    <property type="entry name" value="Pentatricopeptide repeat-containing protein, chloroplastic"/>
    <property type="match status" value="1"/>
</dbReference>